<gene>
    <name evidence="1" type="ORF">AWB80_04134</name>
</gene>
<dbReference type="Proteomes" id="UP000054911">
    <property type="component" value="Unassembled WGS sequence"/>
</dbReference>
<reference evidence="1" key="1">
    <citation type="submission" date="2016-01" db="EMBL/GenBank/DDBJ databases">
        <authorList>
            <person name="Peeters C."/>
        </authorList>
    </citation>
    <scope>NUCLEOTIDE SEQUENCE [LARGE SCALE GENOMIC DNA]</scope>
    <source>
        <strain evidence="1">LMG 29323</strain>
    </source>
</reference>
<comment type="caution">
    <text evidence="1">The sequence shown here is derived from an EMBL/GenBank/DDBJ whole genome shotgun (WGS) entry which is preliminary data.</text>
</comment>
<name>A0A158BU59_9BURK</name>
<evidence type="ECO:0000313" key="2">
    <source>
        <dbReference type="Proteomes" id="UP000054911"/>
    </source>
</evidence>
<evidence type="ECO:0000313" key="1">
    <source>
        <dbReference type="EMBL" id="SAK73632.1"/>
    </source>
</evidence>
<proteinExistence type="predicted"/>
<protein>
    <submittedName>
        <fullName evidence="1">Uncharacterized protein</fullName>
    </submittedName>
</protein>
<dbReference type="EMBL" id="FCOE02000013">
    <property type="protein sequence ID" value="SAK73632.1"/>
    <property type="molecule type" value="Genomic_DNA"/>
</dbReference>
<dbReference type="AlphaFoldDB" id="A0A158BU59"/>
<accession>A0A158BU59</accession>
<sequence length="67" mass="7496">MVQVSFDGLAVALQDVQDNPARYARQLERAKKSPGYAVCRCQERGAGNLLRLVVRRYGELFPLAQMA</sequence>
<keyword evidence="2" id="KW-1185">Reference proteome</keyword>
<dbReference type="STRING" id="1777141.AWB80_04134"/>
<organism evidence="1 2">
    <name type="scientific">Caballeronia pedi</name>
    <dbReference type="NCBI Taxonomy" id="1777141"/>
    <lineage>
        <taxon>Bacteria</taxon>
        <taxon>Pseudomonadati</taxon>
        <taxon>Pseudomonadota</taxon>
        <taxon>Betaproteobacteria</taxon>
        <taxon>Burkholderiales</taxon>
        <taxon>Burkholderiaceae</taxon>
        <taxon>Caballeronia</taxon>
    </lineage>
</organism>